<evidence type="ECO:0000313" key="3">
    <source>
        <dbReference type="Proteomes" id="UP000198327"/>
    </source>
</evidence>
<dbReference type="InterPro" id="IPR002750">
    <property type="entry name" value="CobE/GbiG_C"/>
</dbReference>
<gene>
    <name evidence="2" type="ORF">SAMN05421642_101430</name>
</gene>
<dbReference type="AlphaFoldDB" id="A0A239D7Y8"/>
<dbReference type="InterPro" id="IPR052553">
    <property type="entry name" value="CbiG_hydrolase"/>
</dbReference>
<proteinExistence type="predicted"/>
<dbReference type="Pfam" id="PF01890">
    <property type="entry name" value="CbiG_C"/>
    <property type="match status" value="1"/>
</dbReference>
<feature type="domain" description="CobE/GbiG C-terminal" evidence="1">
    <location>
        <begin position="5"/>
        <end position="116"/>
    </location>
</feature>
<dbReference type="Gene3D" id="3.30.420.180">
    <property type="entry name" value="CobE/GbiG C-terminal domain"/>
    <property type="match status" value="1"/>
</dbReference>
<dbReference type="SUPFAM" id="SSF159664">
    <property type="entry name" value="CobE/GbiG C-terminal domain-like"/>
    <property type="match status" value="1"/>
</dbReference>
<dbReference type="RefSeq" id="WP_089242884.1">
    <property type="nucleotide sequence ID" value="NZ_FZOW01000001.1"/>
</dbReference>
<dbReference type="Proteomes" id="UP000198327">
    <property type="component" value="Unassembled WGS sequence"/>
</dbReference>
<dbReference type="InterPro" id="IPR036518">
    <property type="entry name" value="CobE/GbiG_C_sf"/>
</dbReference>
<dbReference type="PANTHER" id="PTHR37477:SF1">
    <property type="entry name" value="COBALT-PRECORRIN-5A HYDROLASE"/>
    <property type="match status" value="1"/>
</dbReference>
<reference evidence="3" key="1">
    <citation type="submission" date="2017-06" db="EMBL/GenBank/DDBJ databases">
        <authorList>
            <person name="Varghese N."/>
            <person name="Submissions S."/>
        </authorList>
    </citation>
    <scope>NUCLEOTIDE SEQUENCE [LARGE SCALE GENOMIC DNA]</scope>
    <source>
        <strain evidence="3">JCM 23211</strain>
    </source>
</reference>
<sequence length="120" mass="12106">MPERVVAGVGASSSATTERCVDAIRSVVEQGWVLVSIATLESKADALGPVALALGVPLTLWTAEELAQVTVSNPSRRVHQRTGSASVAEAAASLGSGGGRPLVPKTNIGTISVAIACVDD</sequence>
<dbReference type="GO" id="GO:0009236">
    <property type="term" value="P:cobalamin biosynthetic process"/>
    <property type="evidence" value="ECO:0007669"/>
    <property type="project" value="InterPro"/>
</dbReference>
<accession>A0A239D7Y8</accession>
<dbReference type="OrthoDB" id="4468372at2"/>
<keyword evidence="2" id="KW-0378">Hydrolase</keyword>
<evidence type="ECO:0000313" key="2">
    <source>
        <dbReference type="EMBL" id="SNS28440.1"/>
    </source>
</evidence>
<dbReference type="EMBL" id="FZOW01000001">
    <property type="protein sequence ID" value="SNS28440.1"/>
    <property type="molecule type" value="Genomic_DNA"/>
</dbReference>
<protein>
    <submittedName>
        <fullName evidence="2">Cobalt-precorrin 5A hydrolase</fullName>
    </submittedName>
</protein>
<organism evidence="2 3">
    <name type="scientific">Rhodococcoides kyotonense</name>
    <dbReference type="NCBI Taxonomy" id="398843"/>
    <lineage>
        <taxon>Bacteria</taxon>
        <taxon>Bacillati</taxon>
        <taxon>Actinomycetota</taxon>
        <taxon>Actinomycetes</taxon>
        <taxon>Mycobacteriales</taxon>
        <taxon>Nocardiaceae</taxon>
        <taxon>Rhodococcoides</taxon>
    </lineage>
</organism>
<dbReference type="PANTHER" id="PTHR37477">
    <property type="entry name" value="COBALT-PRECORRIN-5A HYDROLASE"/>
    <property type="match status" value="1"/>
</dbReference>
<dbReference type="GO" id="GO:0016787">
    <property type="term" value="F:hydrolase activity"/>
    <property type="evidence" value="ECO:0007669"/>
    <property type="project" value="UniProtKB-KW"/>
</dbReference>
<evidence type="ECO:0000259" key="1">
    <source>
        <dbReference type="Pfam" id="PF01890"/>
    </source>
</evidence>
<name>A0A239D7Y8_9NOCA</name>
<keyword evidence="3" id="KW-1185">Reference proteome</keyword>